<evidence type="ECO:0000313" key="3">
    <source>
        <dbReference type="EMBL" id="MBM7583868.1"/>
    </source>
</evidence>
<feature type="transmembrane region" description="Helical" evidence="1">
    <location>
        <begin position="548"/>
        <end position="565"/>
    </location>
</feature>
<feature type="transmembrane region" description="Helical" evidence="1">
    <location>
        <begin position="38"/>
        <end position="56"/>
    </location>
</feature>
<keyword evidence="1" id="KW-0472">Membrane</keyword>
<accession>A0ABS2N7R7</accession>
<feature type="transmembrane region" description="Helical" evidence="1">
    <location>
        <begin position="202"/>
        <end position="219"/>
    </location>
</feature>
<reference evidence="3 4" key="1">
    <citation type="submission" date="2021-01" db="EMBL/GenBank/DDBJ databases">
        <title>Genomic Encyclopedia of Type Strains, Phase IV (KMG-IV): sequencing the most valuable type-strain genomes for metagenomic binning, comparative biology and taxonomic classification.</title>
        <authorList>
            <person name="Goeker M."/>
        </authorList>
    </citation>
    <scope>NUCLEOTIDE SEQUENCE [LARGE SCALE GENOMIC DNA]</scope>
    <source>
        <strain evidence="3 4">DSM 24834</strain>
    </source>
</reference>
<feature type="transmembrane region" description="Helical" evidence="1">
    <location>
        <begin position="434"/>
        <end position="450"/>
    </location>
</feature>
<feature type="transmembrane region" description="Helical" evidence="1">
    <location>
        <begin position="256"/>
        <end position="277"/>
    </location>
</feature>
<dbReference type="Pfam" id="PF09925">
    <property type="entry name" value="DUF2157"/>
    <property type="match status" value="1"/>
</dbReference>
<keyword evidence="4" id="KW-1185">Reference proteome</keyword>
<feature type="transmembrane region" description="Helical" evidence="1">
    <location>
        <begin position="119"/>
        <end position="140"/>
    </location>
</feature>
<protein>
    <submittedName>
        <fullName evidence="3">Membrane-anchored protein/putative membrane protein</fullName>
    </submittedName>
</protein>
<feature type="transmembrane region" description="Helical" evidence="1">
    <location>
        <begin position="410"/>
        <end position="427"/>
    </location>
</feature>
<evidence type="ECO:0000313" key="4">
    <source>
        <dbReference type="Proteomes" id="UP001646157"/>
    </source>
</evidence>
<dbReference type="Proteomes" id="UP001646157">
    <property type="component" value="Unassembled WGS sequence"/>
</dbReference>
<feature type="transmembrane region" description="Helical" evidence="1">
    <location>
        <begin position="507"/>
        <end position="528"/>
    </location>
</feature>
<proteinExistence type="predicted"/>
<keyword evidence="1" id="KW-1133">Transmembrane helix</keyword>
<feature type="domain" description="DUF2157" evidence="2">
    <location>
        <begin position="10"/>
        <end position="110"/>
    </location>
</feature>
<organism evidence="3 4">
    <name type="scientific">Rossellomorea pakistanensis</name>
    <dbReference type="NCBI Taxonomy" id="992288"/>
    <lineage>
        <taxon>Bacteria</taxon>
        <taxon>Bacillati</taxon>
        <taxon>Bacillota</taxon>
        <taxon>Bacilli</taxon>
        <taxon>Bacillales</taxon>
        <taxon>Bacillaceae</taxon>
        <taxon>Rossellomorea</taxon>
    </lineage>
</organism>
<evidence type="ECO:0000256" key="1">
    <source>
        <dbReference type="SAM" id="Phobius"/>
    </source>
</evidence>
<feature type="transmembrane region" description="Helical" evidence="1">
    <location>
        <begin position="174"/>
        <end position="196"/>
    </location>
</feature>
<feature type="transmembrane region" description="Helical" evidence="1">
    <location>
        <begin position="68"/>
        <end position="88"/>
    </location>
</feature>
<gene>
    <name evidence="3" type="ORF">JOC86_000405</name>
</gene>
<feature type="transmembrane region" description="Helical" evidence="1">
    <location>
        <begin position="456"/>
        <end position="476"/>
    </location>
</feature>
<dbReference type="InterPro" id="IPR025833">
    <property type="entry name" value="GDYXXLXY"/>
</dbReference>
<dbReference type="InterPro" id="IPR018677">
    <property type="entry name" value="DUF2157"/>
</dbReference>
<feature type="transmembrane region" description="Helical" evidence="1">
    <location>
        <begin position="365"/>
        <end position="382"/>
    </location>
</feature>
<feature type="transmembrane region" description="Helical" evidence="1">
    <location>
        <begin position="226"/>
        <end position="244"/>
    </location>
</feature>
<feature type="transmembrane region" description="Helical" evidence="1">
    <location>
        <begin position="483"/>
        <end position="501"/>
    </location>
</feature>
<name>A0ABS2N7R7_9BACI</name>
<feature type="transmembrane region" description="Helical" evidence="1">
    <location>
        <begin position="146"/>
        <end position="165"/>
    </location>
</feature>
<sequence length="704" mass="81276">MNVRVVQLSYLFGVSMLLASVLYFFASNWQGLERLTKVGLSAVIILFFYGLSYILAKAIKNQSFLSHWMFIAAGISFGLSVALIGQLYNSHADSYLLFLIWLIPMIILSFYTHYQPFYILSYILAHLCIYFYLFPSSYFIDWSENQLLLVLIGVIVINSFLFLMINKRVFSSKILYFVSFSLIQMIMIYICISHHFPTYGGYINVFYILSIALGFYYYIKKSEDKIFITLLSIAAAFYLITKAFEYMGLYFGELFFLILIAIALFLICGSIILLKFLNTSKSNVVFKTIVISSVTFVASVFFIISIFGLVSLMTQDFSMILLFFLALIVFIIPSSIFKWPETIRYTLLTTGYSIAFISSVFHEDIYLKIILFMILLGSLFIVQSKGLNVIQYLLLNAISYFLLTEWFTEGHYVVLVLLIINLLSYLIVKTPLRYTAYIIMLGYFITLTVLPELSTFFYFVYNTSFFMLITAVCFWLKTKRVMFEWYVSISFWFLFIAYKYYDLAWKLIHKSVLFFVLGLLFLICAIYFEKKYRVGYKGTNFLFAKWKGILLVILLQVGLIGYQVYGNETLLREGKLVKLELSPVDPRSLLQGDYVSLSYEISNLSEIVKQDLKKHKIQVVLRENNEGIHDYGGYFKLNGEWNQRYYSEPGDIVINGVLNGSGSIIYGIESYFVQEGTGIDVQNNINYANIKVGRNGNAILIGVE</sequence>
<dbReference type="EMBL" id="JAFBDZ010000001">
    <property type="protein sequence ID" value="MBM7583868.1"/>
    <property type="molecule type" value="Genomic_DNA"/>
</dbReference>
<feature type="transmembrane region" description="Helical" evidence="1">
    <location>
        <begin position="289"/>
        <end position="311"/>
    </location>
</feature>
<feature type="transmembrane region" description="Helical" evidence="1">
    <location>
        <begin position="317"/>
        <end position="336"/>
    </location>
</feature>
<keyword evidence="1" id="KW-0812">Transmembrane</keyword>
<feature type="transmembrane region" description="Helical" evidence="1">
    <location>
        <begin position="7"/>
        <end position="26"/>
    </location>
</feature>
<dbReference type="RefSeq" id="WP_205168091.1">
    <property type="nucleotide sequence ID" value="NZ_JAFBDZ010000001.1"/>
</dbReference>
<evidence type="ECO:0000259" key="2">
    <source>
        <dbReference type="Pfam" id="PF09925"/>
    </source>
</evidence>
<comment type="caution">
    <text evidence="3">The sequence shown here is derived from an EMBL/GenBank/DDBJ whole genome shotgun (WGS) entry which is preliminary data.</text>
</comment>
<feature type="transmembrane region" description="Helical" evidence="1">
    <location>
        <begin position="94"/>
        <end position="112"/>
    </location>
</feature>
<dbReference type="Pfam" id="PF14345">
    <property type="entry name" value="GDYXXLXY"/>
    <property type="match status" value="1"/>
</dbReference>